<accession>A0AAW0BTX7</accession>
<dbReference type="EMBL" id="JAWWNJ010000026">
    <property type="protein sequence ID" value="KAK7030191.1"/>
    <property type="molecule type" value="Genomic_DNA"/>
</dbReference>
<dbReference type="SUPFAM" id="SSF48371">
    <property type="entry name" value="ARM repeat"/>
    <property type="match status" value="1"/>
</dbReference>
<dbReference type="InterPro" id="IPR011989">
    <property type="entry name" value="ARM-like"/>
</dbReference>
<gene>
    <name evidence="3" type="ORF">R3P38DRAFT_897017</name>
</gene>
<dbReference type="InterPro" id="IPR016024">
    <property type="entry name" value="ARM-type_fold"/>
</dbReference>
<name>A0AAW0BTX7_9AGAR</name>
<feature type="transmembrane region" description="Helical" evidence="1">
    <location>
        <begin position="174"/>
        <end position="202"/>
    </location>
</feature>
<comment type="caution">
    <text evidence="3">The sequence shown here is derived from an EMBL/GenBank/DDBJ whole genome shotgun (WGS) entry which is preliminary data.</text>
</comment>
<evidence type="ECO:0000256" key="1">
    <source>
        <dbReference type="SAM" id="Phobius"/>
    </source>
</evidence>
<evidence type="ECO:0000259" key="2">
    <source>
        <dbReference type="Pfam" id="PF20153"/>
    </source>
</evidence>
<evidence type="ECO:0000313" key="4">
    <source>
        <dbReference type="Proteomes" id="UP001362999"/>
    </source>
</evidence>
<keyword evidence="1" id="KW-0812">Transmembrane</keyword>
<feature type="transmembrane region" description="Helical" evidence="1">
    <location>
        <begin position="122"/>
        <end position="141"/>
    </location>
</feature>
<dbReference type="AlphaFoldDB" id="A0AAW0BTX7"/>
<dbReference type="InterPro" id="IPR045338">
    <property type="entry name" value="DUF6535"/>
</dbReference>
<proteinExistence type="predicted"/>
<feature type="transmembrane region" description="Helical" evidence="1">
    <location>
        <begin position="208"/>
        <end position="229"/>
    </location>
</feature>
<dbReference type="Proteomes" id="UP001362999">
    <property type="component" value="Unassembled WGS sequence"/>
</dbReference>
<dbReference type="Pfam" id="PF20153">
    <property type="entry name" value="DUF6535"/>
    <property type="match status" value="1"/>
</dbReference>
<evidence type="ECO:0000313" key="3">
    <source>
        <dbReference type="EMBL" id="KAK7030191.1"/>
    </source>
</evidence>
<keyword evidence="1" id="KW-1133">Transmembrane helix</keyword>
<sequence>MLKTRRVSRVLPSWHDTDDKISEDYFNDSPFRRQCTNDAEIWTFYLAEARRFDENRVRFLNDSVDPLLIFAGLFSAILTAFLVEVRTDKTTNGLLASIVLGEHTISEDAPFQSASTFRWINALWFTSLLVSLGTALFATVARGWTSFSIPNSGSSWMDVYVHSRRLYGMQRWQLNVIVVQSLPLLLHAAVFLFITGLGILLLQDDHMLGILMLALMAGLVAAYLAPTILRAAFQEFPIRTPLSEIISLLFSSGYRRPALIFPSSDAAQKAMALAWLLQHSSHNEIIDAAIRAIAGLPFTIAAQDELTRGAMVASTISKRISSELFKDTTIDPVFLRGCFFALLHLVQTRPLDLRAADTLCNMVDVQLANLDIIPTQVYDVALCFMGRTLLIVGQRNMGVHSHVFDMDIPVLANCCRDLCLLRSLREVCQLGIWCRSNANSDELKSLTSAYASTHRLRAHAELSCQAIDLVAVPEMPARFFRDGLCSNFARSQIASFLASTAIYQAISEMIQSSKLYQEMFSWMRENDEYFDDLVHAFAQLARNATLRNSISTVEMWAAILQYCSRGAADAMEEICTLIEYEDMGQEASMSKTASNLIECLEHKLPDVRARTLELCTKISPKYLVKSDLLSKIVDRLADASSSAREKAVAVVSRCTQDVASTPKVCQLISSRCTHMSFIFLLSLSELSLPNSFPIPIPEFKSTNELRSVLEDHDDSYDESKEVKCLGFLAARGM</sequence>
<organism evidence="3 4">
    <name type="scientific">Favolaschia claudopus</name>
    <dbReference type="NCBI Taxonomy" id="2862362"/>
    <lineage>
        <taxon>Eukaryota</taxon>
        <taxon>Fungi</taxon>
        <taxon>Dikarya</taxon>
        <taxon>Basidiomycota</taxon>
        <taxon>Agaricomycotina</taxon>
        <taxon>Agaricomycetes</taxon>
        <taxon>Agaricomycetidae</taxon>
        <taxon>Agaricales</taxon>
        <taxon>Marasmiineae</taxon>
        <taxon>Mycenaceae</taxon>
        <taxon>Favolaschia</taxon>
    </lineage>
</organism>
<feature type="domain" description="DUF6535" evidence="2">
    <location>
        <begin position="42"/>
        <end position="202"/>
    </location>
</feature>
<protein>
    <recommendedName>
        <fullName evidence="2">DUF6535 domain-containing protein</fullName>
    </recommendedName>
</protein>
<keyword evidence="1" id="KW-0472">Membrane</keyword>
<keyword evidence="4" id="KW-1185">Reference proteome</keyword>
<reference evidence="3 4" key="1">
    <citation type="journal article" date="2024" name="J Genomics">
        <title>Draft genome sequencing and assembly of Favolaschia claudopus CIRM-BRFM 2984 isolated from oak limbs.</title>
        <authorList>
            <person name="Navarro D."/>
            <person name="Drula E."/>
            <person name="Chaduli D."/>
            <person name="Cazenave R."/>
            <person name="Ahrendt S."/>
            <person name="Wang J."/>
            <person name="Lipzen A."/>
            <person name="Daum C."/>
            <person name="Barry K."/>
            <person name="Grigoriev I.V."/>
            <person name="Favel A."/>
            <person name="Rosso M.N."/>
            <person name="Martin F."/>
        </authorList>
    </citation>
    <scope>NUCLEOTIDE SEQUENCE [LARGE SCALE GENOMIC DNA]</scope>
    <source>
        <strain evidence="3 4">CIRM-BRFM 2984</strain>
    </source>
</reference>
<dbReference type="Gene3D" id="1.25.10.10">
    <property type="entry name" value="Leucine-rich Repeat Variant"/>
    <property type="match status" value="1"/>
</dbReference>